<evidence type="ECO:0000313" key="10">
    <source>
        <dbReference type="Proteomes" id="UP000595703"/>
    </source>
</evidence>
<feature type="transmembrane region" description="Helical" evidence="7">
    <location>
        <begin position="106"/>
        <end position="125"/>
    </location>
</feature>
<evidence type="ECO:0000256" key="3">
    <source>
        <dbReference type="ARBA" id="ARBA00022692"/>
    </source>
</evidence>
<reference evidence="9 10" key="1">
    <citation type="journal article" date="2010" name="J. Bacteriol.">
        <title>Biochemical characterization of a novel indole prenyltransferase from Streptomyces sp. SN-593.</title>
        <authorList>
            <person name="Takahashi S."/>
            <person name="Takagi H."/>
            <person name="Toyoda A."/>
            <person name="Uramoto M."/>
            <person name="Nogawa T."/>
            <person name="Ueki M."/>
            <person name="Sakaki Y."/>
            <person name="Osada H."/>
        </authorList>
    </citation>
    <scope>NUCLEOTIDE SEQUENCE [LARGE SCALE GENOMIC DNA]</scope>
    <source>
        <strain evidence="9 10">SN-593</strain>
    </source>
</reference>
<protein>
    <recommendedName>
        <fullName evidence="8">Integral membrane bound transporter domain-containing protein</fullName>
    </recommendedName>
</protein>
<feature type="transmembrane region" description="Helical" evidence="7">
    <location>
        <begin position="479"/>
        <end position="496"/>
    </location>
</feature>
<feature type="transmembrane region" description="Helical" evidence="7">
    <location>
        <begin position="28"/>
        <end position="45"/>
    </location>
</feature>
<evidence type="ECO:0000259" key="8">
    <source>
        <dbReference type="Pfam" id="PF13515"/>
    </source>
</evidence>
<sequence length="753" mass="79438">MPHRVGGPRRRWDWVLASDPGLADLQSAWRTLICLVVGLAVGYGMSHALSFPSMLGMMIGALIGQLGATLVADNSIAKLTGGTLLMPVPLVAGLTASTWTQPHRTLGMWIVSAALVVVFACLKFGPVALRNGMLVFVSLLMGALMPLTRAQCGRLFVIAMVVAVACVAARLALAYPMPYEDLLRTQRAFVIEARRVAGAAAEVVAPADPSADRAAALRRMERSLRRLTTRTLTIDAQLAQPEVAADPHVAELLHQHLFDCELALQGLGDAARRIAGTPMPQALRDAVRAGLETARDIPLRRTGTLRPAAERIRAEAAAAFPSAGGSPAQEQPLAERVADLLDELADSLTAWLSLGRASSHDRTRAPFQPSVVLEAGVLPSSGPSARRVLAGYDGPGWRRAVPYVRAPLQAAAAVAITVPLADALNPARFYWGLVGVMITLLGNNTLSERVRKLFHRIIGTVVGAVVGVALVHLIGPGHVYWTLTVIVVACTAGTWGMKRQYAYWAVGLVTALVQMYALTTPTGQLDHLLTQRVEDNGLGIVVATLCASVIFPAPTRRVARESVRAHLSAVADLVKRVGERWQDPEAPVRLRGAGLAVSSALHQAQAVHHPLLRLPIGGRGRAIGNRLGLLSTATGHAKALAAAADIDIDLPPRIREQVGAVVDTMAGSLASLGGIVVGAGDGGAWVRVDPLLRDLRAELHLATGPRADAMRRSFRELASLDEALAGLAAVYGAAVAAAPRTAGAPVRRPLAAD</sequence>
<name>A0A7U3UUC0_9ACTN</name>
<dbReference type="PANTHER" id="PTHR30509">
    <property type="entry name" value="P-HYDROXYBENZOIC ACID EFFLUX PUMP SUBUNIT-RELATED"/>
    <property type="match status" value="1"/>
</dbReference>
<evidence type="ECO:0000256" key="1">
    <source>
        <dbReference type="ARBA" id="ARBA00004651"/>
    </source>
</evidence>
<dbReference type="AlphaFoldDB" id="A0A7U3UUC0"/>
<feature type="transmembrane region" description="Helical" evidence="7">
    <location>
        <begin position="453"/>
        <end position="473"/>
    </location>
</feature>
<keyword evidence="4 7" id="KW-1133">Transmembrane helix</keyword>
<feature type="domain" description="Integral membrane bound transporter" evidence="8">
    <location>
        <begin position="420"/>
        <end position="545"/>
    </location>
</feature>
<feature type="transmembrane region" description="Helical" evidence="7">
    <location>
        <begin position="79"/>
        <end position="100"/>
    </location>
</feature>
<dbReference type="Proteomes" id="UP000595703">
    <property type="component" value="Chromosome"/>
</dbReference>
<dbReference type="GO" id="GO:0005886">
    <property type="term" value="C:plasma membrane"/>
    <property type="evidence" value="ECO:0007669"/>
    <property type="project" value="UniProtKB-SubCell"/>
</dbReference>
<evidence type="ECO:0000256" key="2">
    <source>
        <dbReference type="ARBA" id="ARBA00022475"/>
    </source>
</evidence>
<reference evidence="9 10" key="3">
    <citation type="journal article" date="2011" name="Nat. Chem. Biol.">
        <title>Reveromycin A biosynthesis uses RevG and RevJ for stereospecific spiroacetal formation.</title>
        <authorList>
            <person name="Takahashi S."/>
            <person name="Toyoda A."/>
            <person name="Sekiyama Y."/>
            <person name="Takagi H."/>
            <person name="Nogawa T."/>
            <person name="Uramoto M."/>
            <person name="Suzuki R."/>
            <person name="Koshino H."/>
            <person name="Kumano T."/>
            <person name="Panthee S."/>
            <person name="Dairi T."/>
            <person name="Ishikawa J."/>
            <person name="Ikeda H."/>
            <person name="Sakaki Y."/>
            <person name="Osada H."/>
        </authorList>
    </citation>
    <scope>NUCLEOTIDE SEQUENCE [LARGE SCALE GENOMIC DNA]</scope>
    <source>
        <strain evidence="9 10">SN-593</strain>
    </source>
</reference>
<evidence type="ECO:0000313" key="9">
    <source>
        <dbReference type="EMBL" id="BBA98977.1"/>
    </source>
</evidence>
<feature type="transmembrane region" description="Helical" evidence="7">
    <location>
        <begin position="51"/>
        <end position="72"/>
    </location>
</feature>
<feature type="transmembrane region" description="Helical" evidence="7">
    <location>
        <begin position="501"/>
        <end position="518"/>
    </location>
</feature>
<accession>A0A7U3UUC0</accession>
<keyword evidence="5 7" id="KW-0472">Membrane</keyword>
<evidence type="ECO:0000256" key="4">
    <source>
        <dbReference type="ARBA" id="ARBA00022989"/>
    </source>
</evidence>
<reference evidence="9 10" key="2">
    <citation type="journal article" date="2011" name="J. Antibiot.">
        <title>Furaquinocins I and J: novel polyketide isoprenoid hybrid compounds from Streptomyces reveromyceticus SN-593.</title>
        <authorList>
            <person name="Panthee S."/>
            <person name="Takahashi S."/>
            <person name="Takagi H."/>
            <person name="Nogawa T."/>
            <person name="Oowada E."/>
            <person name="Uramoto M."/>
            <person name="Osada H."/>
        </authorList>
    </citation>
    <scope>NUCLEOTIDE SEQUENCE [LARGE SCALE GENOMIC DNA]</scope>
    <source>
        <strain evidence="9 10">SN-593</strain>
    </source>
</reference>
<comment type="similarity">
    <text evidence="6">Belongs to the YccS/YhfK family.</text>
</comment>
<evidence type="ECO:0000256" key="5">
    <source>
        <dbReference type="ARBA" id="ARBA00023136"/>
    </source>
</evidence>
<organism evidence="9 10">
    <name type="scientific">Actinacidiphila reveromycinica</name>
    <dbReference type="NCBI Taxonomy" id="659352"/>
    <lineage>
        <taxon>Bacteria</taxon>
        <taxon>Bacillati</taxon>
        <taxon>Actinomycetota</taxon>
        <taxon>Actinomycetes</taxon>
        <taxon>Kitasatosporales</taxon>
        <taxon>Streptomycetaceae</taxon>
        <taxon>Actinacidiphila</taxon>
    </lineage>
</organism>
<reference evidence="9 10" key="4">
    <citation type="journal article" date="2020" name="Sci. Rep.">
        <title>beta-carboline chemical signals induce reveromycin production through a LuxR family regulator in Streptomyces sp. SN-593.</title>
        <authorList>
            <person name="Panthee S."/>
            <person name="Kito N."/>
            <person name="Hayashi T."/>
            <person name="Shimizu T."/>
            <person name="Ishikawa J."/>
            <person name="Hamamoto H."/>
            <person name="Osada H."/>
            <person name="Takahashi S."/>
        </authorList>
    </citation>
    <scope>NUCLEOTIDE SEQUENCE [LARGE SCALE GENOMIC DNA]</scope>
    <source>
        <strain evidence="9 10">SN-593</strain>
    </source>
</reference>
<proteinExistence type="inferred from homology"/>
<evidence type="ECO:0000256" key="7">
    <source>
        <dbReference type="SAM" id="Phobius"/>
    </source>
</evidence>
<evidence type="ECO:0000256" key="6">
    <source>
        <dbReference type="ARBA" id="ARBA00043993"/>
    </source>
</evidence>
<feature type="transmembrane region" description="Helical" evidence="7">
    <location>
        <begin position="155"/>
        <end position="177"/>
    </location>
</feature>
<gene>
    <name evidence="9" type="ORF">RVR_5404</name>
</gene>
<dbReference type="PANTHER" id="PTHR30509:SF9">
    <property type="entry name" value="MULTIDRUG RESISTANCE PROTEIN MDTO"/>
    <property type="match status" value="1"/>
</dbReference>
<keyword evidence="3 7" id="KW-0812">Transmembrane</keyword>
<dbReference type="InterPro" id="IPR049453">
    <property type="entry name" value="Memb_transporter_dom"/>
</dbReference>
<dbReference type="Pfam" id="PF13515">
    <property type="entry name" value="FUSC_2"/>
    <property type="match status" value="1"/>
</dbReference>
<feature type="transmembrane region" description="Helical" evidence="7">
    <location>
        <begin position="538"/>
        <end position="555"/>
    </location>
</feature>
<dbReference type="KEGG" id="arev:RVR_5404"/>
<feature type="transmembrane region" description="Helical" evidence="7">
    <location>
        <begin position="427"/>
        <end position="446"/>
    </location>
</feature>
<keyword evidence="10" id="KW-1185">Reference proteome</keyword>
<comment type="subcellular location">
    <subcellularLocation>
        <location evidence="1">Cell membrane</location>
        <topology evidence="1">Multi-pass membrane protein</topology>
    </subcellularLocation>
</comment>
<keyword evidence="2" id="KW-1003">Cell membrane</keyword>
<dbReference type="EMBL" id="AP018365">
    <property type="protein sequence ID" value="BBA98977.1"/>
    <property type="molecule type" value="Genomic_DNA"/>
</dbReference>